<feature type="domain" description="Kazal-like" evidence="2">
    <location>
        <begin position="1"/>
        <end position="49"/>
    </location>
</feature>
<reference evidence="3" key="1">
    <citation type="submission" date="2025-08" db="UniProtKB">
        <authorList>
            <consortium name="Ensembl"/>
        </authorList>
    </citation>
    <scope>IDENTIFICATION</scope>
</reference>
<evidence type="ECO:0000256" key="1">
    <source>
        <dbReference type="ARBA" id="ARBA00023157"/>
    </source>
</evidence>
<dbReference type="InterPro" id="IPR002350">
    <property type="entry name" value="Kazal_dom"/>
</dbReference>
<keyword evidence="1" id="KW-1015">Disulfide bond</keyword>
<dbReference type="AlphaFoldDB" id="A0A8C8RXA1"/>
<evidence type="ECO:0000313" key="4">
    <source>
        <dbReference type="Proteomes" id="UP000694393"/>
    </source>
</evidence>
<dbReference type="InterPro" id="IPR036058">
    <property type="entry name" value="Kazal_dom_sf"/>
</dbReference>
<dbReference type="Proteomes" id="UP000694393">
    <property type="component" value="Unplaced"/>
</dbReference>
<organism evidence="3 4">
    <name type="scientific">Pelusios castaneus</name>
    <name type="common">West African mud turtle</name>
    <dbReference type="NCBI Taxonomy" id="367368"/>
    <lineage>
        <taxon>Eukaryota</taxon>
        <taxon>Metazoa</taxon>
        <taxon>Chordata</taxon>
        <taxon>Craniata</taxon>
        <taxon>Vertebrata</taxon>
        <taxon>Euteleostomi</taxon>
        <taxon>Archelosauria</taxon>
        <taxon>Testudinata</taxon>
        <taxon>Testudines</taxon>
        <taxon>Pleurodira</taxon>
        <taxon>Pelomedusidae</taxon>
        <taxon>Pelusios</taxon>
    </lineage>
</organism>
<dbReference type="SUPFAM" id="SSF100895">
    <property type="entry name" value="Kazal-type serine protease inhibitors"/>
    <property type="match status" value="1"/>
</dbReference>
<sequence>LHKCRITICPSDNFNPVCGTDGRTYPNECMLSMKLQQAVLSTDSGTQGDYL</sequence>
<name>A0A8C8RXA1_9SAUR</name>
<evidence type="ECO:0000313" key="3">
    <source>
        <dbReference type="Ensembl" id="ENSPCEP00000012314.1"/>
    </source>
</evidence>
<proteinExistence type="predicted"/>
<dbReference type="PROSITE" id="PS51465">
    <property type="entry name" value="KAZAL_2"/>
    <property type="match status" value="1"/>
</dbReference>
<protein>
    <recommendedName>
        <fullName evidence="2">Kazal-like domain-containing protein</fullName>
    </recommendedName>
</protein>
<dbReference type="Ensembl" id="ENSPCET00000012749.1">
    <property type="protein sequence ID" value="ENSPCEP00000012314.1"/>
    <property type="gene ID" value="ENSPCEG00000009787.1"/>
</dbReference>
<dbReference type="Gene3D" id="3.30.60.30">
    <property type="match status" value="1"/>
</dbReference>
<evidence type="ECO:0000259" key="2">
    <source>
        <dbReference type="PROSITE" id="PS51465"/>
    </source>
</evidence>
<keyword evidence="4" id="KW-1185">Reference proteome</keyword>
<dbReference type="SMART" id="SM00280">
    <property type="entry name" value="KAZAL"/>
    <property type="match status" value="1"/>
</dbReference>
<reference evidence="3" key="2">
    <citation type="submission" date="2025-09" db="UniProtKB">
        <authorList>
            <consortium name="Ensembl"/>
        </authorList>
    </citation>
    <scope>IDENTIFICATION</scope>
</reference>
<accession>A0A8C8RXA1</accession>
<dbReference type="Pfam" id="PF00050">
    <property type="entry name" value="Kazal_1"/>
    <property type="match status" value="1"/>
</dbReference>